<dbReference type="AlphaFoldDB" id="M1DUX4"/>
<dbReference type="InParanoid" id="M1DUX4"/>
<dbReference type="Gramene" id="PGSC0003DMT400094805">
    <property type="protein sequence ID" value="PGSC0003DMT400094805"/>
    <property type="gene ID" value="PGSC0003DMG400044376"/>
</dbReference>
<keyword evidence="3" id="KW-1185">Reference proteome</keyword>
<evidence type="ECO:0000256" key="1">
    <source>
        <dbReference type="SAM" id="MobiDB-lite"/>
    </source>
</evidence>
<evidence type="ECO:0000313" key="3">
    <source>
        <dbReference type="Proteomes" id="UP000011115"/>
    </source>
</evidence>
<proteinExistence type="predicted"/>
<dbReference type="EnsemblPlants" id="PGSC0003DMT400094805">
    <property type="protein sequence ID" value="PGSC0003DMT400094805"/>
    <property type="gene ID" value="PGSC0003DMG400044376"/>
</dbReference>
<dbReference type="Proteomes" id="UP000011115">
    <property type="component" value="Unassembled WGS sequence"/>
</dbReference>
<feature type="region of interest" description="Disordered" evidence="1">
    <location>
        <begin position="162"/>
        <end position="227"/>
    </location>
</feature>
<name>M1DUX4_SOLTU</name>
<accession>M1DUX4</accession>
<sequence>MMILKDNILNIQHSKDETLQELLLRYKTLLLQCPHHEIPDKMLLECFYRSVGPENRGVVDQLSPGGLIRLPYAIVAQLLDHMTKTNSEKEKDQNVAKWLTQLDVLGLKSSNDQYLPNRGKSEYPGGLGLIDMARPKVAGRDMPPYKRVKGIIINEKAAASQARATKLPTIGGKGKGKGKAPVPASSKDSSDSEGIYATHLTTFETENEHQDPQATTSESEDNELLSA</sequence>
<protein>
    <submittedName>
        <fullName evidence="2">Uncharacterized protein</fullName>
    </submittedName>
</protein>
<dbReference type="PaxDb" id="4113-PGSC0003DMT400094805"/>
<feature type="compositionally biased region" description="Acidic residues" evidence="1">
    <location>
        <begin position="218"/>
        <end position="227"/>
    </location>
</feature>
<organism evidence="2 3">
    <name type="scientific">Solanum tuberosum</name>
    <name type="common">Potato</name>
    <dbReference type="NCBI Taxonomy" id="4113"/>
    <lineage>
        <taxon>Eukaryota</taxon>
        <taxon>Viridiplantae</taxon>
        <taxon>Streptophyta</taxon>
        <taxon>Embryophyta</taxon>
        <taxon>Tracheophyta</taxon>
        <taxon>Spermatophyta</taxon>
        <taxon>Magnoliopsida</taxon>
        <taxon>eudicotyledons</taxon>
        <taxon>Gunneridae</taxon>
        <taxon>Pentapetalae</taxon>
        <taxon>asterids</taxon>
        <taxon>lamiids</taxon>
        <taxon>Solanales</taxon>
        <taxon>Solanaceae</taxon>
        <taxon>Solanoideae</taxon>
        <taxon>Solaneae</taxon>
        <taxon>Solanum</taxon>
    </lineage>
</organism>
<dbReference type="HOGENOM" id="CLU_029307_3_1_1"/>
<evidence type="ECO:0000313" key="2">
    <source>
        <dbReference type="EnsemblPlants" id="PGSC0003DMT400094805"/>
    </source>
</evidence>
<reference evidence="3" key="1">
    <citation type="journal article" date="2011" name="Nature">
        <title>Genome sequence and analysis of the tuber crop potato.</title>
        <authorList>
            <consortium name="The Potato Genome Sequencing Consortium"/>
        </authorList>
    </citation>
    <scope>NUCLEOTIDE SEQUENCE [LARGE SCALE GENOMIC DNA]</scope>
    <source>
        <strain evidence="3">cv. DM1-3 516 R44</strain>
    </source>
</reference>
<reference evidence="2" key="2">
    <citation type="submission" date="2015-06" db="UniProtKB">
        <authorList>
            <consortium name="EnsemblPlants"/>
        </authorList>
    </citation>
    <scope>IDENTIFICATION</scope>
    <source>
        <strain evidence="2">DM1-3 516 R44</strain>
    </source>
</reference>